<dbReference type="STRING" id="1324957.K933_16347"/>
<dbReference type="EMBL" id="ASGZ01000064">
    <property type="protein sequence ID" value="ESP87105.1"/>
    <property type="molecule type" value="Genomic_DNA"/>
</dbReference>
<reference evidence="3 4" key="1">
    <citation type="journal article" date="2013" name="Genome Announc.">
        <title>Draft Genome Sequence of 'Candidatus Halobonum tyrrellensis' Strain G22, Isolated from the Hypersaline Waters of Lake Tyrrell, Australia.</title>
        <authorList>
            <person name="Ugalde J.A."/>
            <person name="Narasingarao P."/>
            <person name="Kuo S."/>
            <person name="Podell S."/>
            <person name="Allen E.E."/>
        </authorList>
    </citation>
    <scope>NUCLEOTIDE SEQUENCE [LARGE SCALE GENOMIC DNA]</scope>
    <source>
        <strain evidence="3 4">G22</strain>
    </source>
</reference>
<evidence type="ECO:0000313" key="3">
    <source>
        <dbReference type="EMBL" id="ESP87105.1"/>
    </source>
</evidence>
<dbReference type="AlphaFoldDB" id="V4H8Q9"/>
<gene>
    <name evidence="3" type="ORF">K933_16347</name>
</gene>
<comment type="caution">
    <text evidence="3">The sequence shown here is derived from an EMBL/GenBank/DDBJ whole genome shotgun (WGS) entry which is preliminary data.</text>
</comment>
<keyword evidence="4" id="KW-1185">Reference proteome</keyword>
<dbReference type="InterPro" id="IPR036849">
    <property type="entry name" value="Enolase-like_C_sf"/>
</dbReference>
<evidence type="ECO:0000256" key="1">
    <source>
        <dbReference type="SAM" id="MobiDB-lite"/>
    </source>
</evidence>
<sequence length="132" mass="13852">MANETDVTVVAGENAYRVEGARRLVENQGVDVIHPDVPKTSGMYETKKAADMAKAYHIPLALHNVASPVGTVASVHVGAAASNFLALEYHARATSTGGVTWSKRTCSNPVGSPSRTTRVSASNSTSTRSKPT</sequence>
<dbReference type="InterPro" id="IPR034593">
    <property type="entry name" value="DgoD-like"/>
</dbReference>
<evidence type="ECO:0000313" key="4">
    <source>
        <dbReference type="Proteomes" id="UP000017840"/>
    </source>
</evidence>
<evidence type="ECO:0000259" key="2">
    <source>
        <dbReference type="Pfam" id="PF13378"/>
    </source>
</evidence>
<dbReference type="eggNOG" id="arCOG01168">
    <property type="taxonomic scope" value="Archaea"/>
</dbReference>
<organism evidence="3 4">
    <name type="scientific">Candidatus Halobonum tyrrellensis G22</name>
    <dbReference type="NCBI Taxonomy" id="1324957"/>
    <lineage>
        <taxon>Archaea</taxon>
        <taxon>Methanobacteriati</taxon>
        <taxon>Methanobacteriota</taxon>
        <taxon>Stenosarchaea group</taxon>
        <taxon>Halobacteria</taxon>
        <taxon>Halobacteriales</taxon>
        <taxon>Haloferacaceae</taxon>
        <taxon>Candidatus Halobonum</taxon>
    </lineage>
</organism>
<feature type="region of interest" description="Disordered" evidence="1">
    <location>
        <begin position="95"/>
        <end position="132"/>
    </location>
</feature>
<dbReference type="PANTHER" id="PTHR48080">
    <property type="entry name" value="D-GALACTONATE DEHYDRATASE-RELATED"/>
    <property type="match status" value="1"/>
</dbReference>
<dbReference type="InterPro" id="IPR029065">
    <property type="entry name" value="Enolase_C-like"/>
</dbReference>
<name>V4H8Q9_9EURY</name>
<dbReference type="Gene3D" id="3.20.20.120">
    <property type="entry name" value="Enolase-like C-terminal domain"/>
    <property type="match status" value="1"/>
</dbReference>
<protein>
    <submittedName>
        <fullName evidence="3">Galactonate dehydratase</fullName>
    </submittedName>
</protein>
<dbReference type="Pfam" id="PF13378">
    <property type="entry name" value="MR_MLE_C"/>
    <property type="match status" value="1"/>
</dbReference>
<dbReference type="Proteomes" id="UP000017840">
    <property type="component" value="Unassembled WGS sequence"/>
</dbReference>
<proteinExistence type="predicted"/>
<accession>V4H8Q9</accession>
<feature type="domain" description="Enolase C-terminal" evidence="2">
    <location>
        <begin position="3"/>
        <end position="93"/>
    </location>
</feature>
<dbReference type="SUPFAM" id="SSF51604">
    <property type="entry name" value="Enolase C-terminal domain-like"/>
    <property type="match status" value="1"/>
</dbReference>
<dbReference type="PANTHER" id="PTHR48080:SF2">
    <property type="entry name" value="D-GALACTONATE DEHYDRATASE"/>
    <property type="match status" value="1"/>
</dbReference>